<dbReference type="OrthoDB" id="7068343at2"/>
<evidence type="ECO:0000313" key="2">
    <source>
        <dbReference type="Proteomes" id="UP000003571"/>
    </source>
</evidence>
<name>H7EMQ1_9SPIR</name>
<dbReference type="STRING" id="907348.TresaDRAFT_0284"/>
<dbReference type="eggNOG" id="ENOG50335XX">
    <property type="taxonomic scope" value="Bacteria"/>
</dbReference>
<dbReference type="RefSeq" id="WP_002705296.1">
    <property type="nucleotide sequence ID" value="NZ_AGRW01000051.1"/>
</dbReference>
<comment type="caution">
    <text evidence="1">The sequence shown here is derived from an EMBL/GenBank/DDBJ whole genome shotgun (WGS) entry which is preliminary data.</text>
</comment>
<evidence type="ECO:0000313" key="1">
    <source>
        <dbReference type="EMBL" id="EIC01147.1"/>
    </source>
</evidence>
<sequence length="69" mass="8575">MTDELKFFILLLEKYAYDKNIPTADVLREWEEKNLVQEIYDYYEVYHTERIENAYEDVEHLMKTGKHLW</sequence>
<reference evidence="1 2" key="1">
    <citation type="submission" date="2011-09" db="EMBL/GenBank/DDBJ databases">
        <title>The draft genome of Treponema saccharophilum DSM 2985.</title>
        <authorList>
            <consortium name="US DOE Joint Genome Institute (JGI-PGF)"/>
            <person name="Lucas S."/>
            <person name="Copeland A."/>
            <person name="Lapidus A."/>
            <person name="Glavina del Rio T."/>
            <person name="Dalin E."/>
            <person name="Tice H."/>
            <person name="Bruce D."/>
            <person name="Goodwin L."/>
            <person name="Pitluck S."/>
            <person name="Peters L."/>
            <person name="Kyrpides N."/>
            <person name="Mavromatis K."/>
            <person name="Ivanova N."/>
            <person name="Markowitz V."/>
            <person name="Cheng J.-F."/>
            <person name="Hugenholtz P."/>
            <person name="Woyke T."/>
            <person name="Wu D."/>
            <person name="Gronow S."/>
            <person name="Wellnitz S."/>
            <person name="Brambilla E."/>
            <person name="Klenk H.-P."/>
            <person name="Eisen J.A."/>
        </authorList>
    </citation>
    <scope>NUCLEOTIDE SEQUENCE [LARGE SCALE GENOMIC DNA]</scope>
    <source>
        <strain evidence="1 2">DSM 2985</strain>
    </source>
</reference>
<dbReference type="PATRIC" id="fig|907348.3.peg.2039"/>
<dbReference type="EMBL" id="AGRW01000051">
    <property type="protein sequence ID" value="EIC01147.1"/>
    <property type="molecule type" value="Genomic_DNA"/>
</dbReference>
<gene>
    <name evidence="1" type="ORF">TresaDRAFT_0284</name>
</gene>
<proteinExistence type="predicted"/>
<accession>H7EMQ1</accession>
<dbReference type="Proteomes" id="UP000003571">
    <property type="component" value="Unassembled WGS sequence"/>
</dbReference>
<dbReference type="AlphaFoldDB" id="H7EMQ1"/>
<dbReference type="Pfam" id="PF12668">
    <property type="entry name" value="DUF3791"/>
    <property type="match status" value="1"/>
</dbReference>
<evidence type="ECO:0008006" key="3">
    <source>
        <dbReference type="Google" id="ProtNLM"/>
    </source>
</evidence>
<organism evidence="1 2">
    <name type="scientific">Treponema saccharophilum DSM 2985</name>
    <dbReference type="NCBI Taxonomy" id="907348"/>
    <lineage>
        <taxon>Bacteria</taxon>
        <taxon>Pseudomonadati</taxon>
        <taxon>Spirochaetota</taxon>
        <taxon>Spirochaetia</taxon>
        <taxon>Spirochaetales</taxon>
        <taxon>Treponemataceae</taxon>
        <taxon>Treponema</taxon>
    </lineage>
</organism>
<dbReference type="InterPro" id="IPR024269">
    <property type="entry name" value="DUF3791"/>
</dbReference>
<protein>
    <recommendedName>
        <fullName evidence="3">DUF3791 domain-containing protein</fullName>
    </recommendedName>
</protein>
<keyword evidence="2" id="KW-1185">Reference proteome</keyword>